<gene>
    <name evidence="3" type="ORF">ACFOOR_11245</name>
</gene>
<evidence type="ECO:0000259" key="2">
    <source>
        <dbReference type="PROSITE" id="PS51781"/>
    </source>
</evidence>
<keyword evidence="1" id="KW-0812">Transmembrane</keyword>
<evidence type="ECO:0000256" key="1">
    <source>
        <dbReference type="SAM" id="Phobius"/>
    </source>
</evidence>
<dbReference type="Gene3D" id="2.30.30.40">
    <property type="entry name" value="SH3 Domains"/>
    <property type="match status" value="1"/>
</dbReference>
<name>A0ABV6ZZ86_9PROT</name>
<organism evidence="3 4">
    <name type="scientific">Hyphobacterium vulgare</name>
    <dbReference type="NCBI Taxonomy" id="1736751"/>
    <lineage>
        <taxon>Bacteria</taxon>
        <taxon>Pseudomonadati</taxon>
        <taxon>Pseudomonadota</taxon>
        <taxon>Alphaproteobacteria</taxon>
        <taxon>Maricaulales</taxon>
        <taxon>Maricaulaceae</taxon>
        <taxon>Hyphobacterium</taxon>
    </lineage>
</organism>
<feature type="transmembrane region" description="Helical" evidence="1">
    <location>
        <begin position="16"/>
        <end position="44"/>
    </location>
</feature>
<feature type="transmembrane region" description="Helical" evidence="1">
    <location>
        <begin position="64"/>
        <end position="87"/>
    </location>
</feature>
<dbReference type="EMBL" id="JBHRSV010000020">
    <property type="protein sequence ID" value="MFC2926682.1"/>
    <property type="molecule type" value="Genomic_DNA"/>
</dbReference>
<sequence>MGFLLEELWKSVSNGWLLALSIIGAFGFLSAFNHVYDFSAFLYVARQIGRLSEFFWIDVLRIPIAPMLSEYLTILVLSLLLFLRGTLLRVENAGAWVSHIRGGAEHWNMRIVIGLFAIVFSAVLYYTFGGIWTEMQIEIDLDTAHSDFWYGAFLVTASVLILAVSAVFLFFYPRVLMAACVAGGLLLGLDLALDRFAESTVERVADDFGVRFSGAWADTGVIDGTINGFPIVDGTIDGRPAAGSFRARTNARLRAGPTMNSDHLATVPQGGRLSVLGVSADGRWIAVRYESPLGPVTGFVHRSLIVH</sequence>
<keyword evidence="1" id="KW-0472">Membrane</keyword>
<accession>A0ABV6ZZ86</accession>
<keyword evidence="1" id="KW-1133">Transmembrane helix</keyword>
<dbReference type="PROSITE" id="PS51781">
    <property type="entry name" value="SH3B"/>
    <property type="match status" value="1"/>
</dbReference>
<evidence type="ECO:0000313" key="4">
    <source>
        <dbReference type="Proteomes" id="UP001595379"/>
    </source>
</evidence>
<dbReference type="SMART" id="SM00287">
    <property type="entry name" value="SH3b"/>
    <property type="match status" value="1"/>
</dbReference>
<proteinExistence type="predicted"/>
<comment type="caution">
    <text evidence="3">The sequence shown here is derived from an EMBL/GenBank/DDBJ whole genome shotgun (WGS) entry which is preliminary data.</text>
</comment>
<feature type="transmembrane region" description="Helical" evidence="1">
    <location>
        <begin position="148"/>
        <end position="169"/>
    </location>
</feature>
<feature type="transmembrane region" description="Helical" evidence="1">
    <location>
        <begin position="107"/>
        <end position="128"/>
    </location>
</feature>
<dbReference type="RefSeq" id="WP_343164684.1">
    <property type="nucleotide sequence ID" value="NZ_JBHRSV010000020.1"/>
</dbReference>
<evidence type="ECO:0000313" key="3">
    <source>
        <dbReference type="EMBL" id="MFC2926682.1"/>
    </source>
</evidence>
<reference evidence="4" key="1">
    <citation type="journal article" date="2019" name="Int. J. Syst. Evol. Microbiol.">
        <title>The Global Catalogue of Microorganisms (GCM) 10K type strain sequencing project: providing services to taxonomists for standard genome sequencing and annotation.</title>
        <authorList>
            <consortium name="The Broad Institute Genomics Platform"/>
            <consortium name="The Broad Institute Genome Sequencing Center for Infectious Disease"/>
            <person name="Wu L."/>
            <person name="Ma J."/>
        </authorList>
    </citation>
    <scope>NUCLEOTIDE SEQUENCE [LARGE SCALE GENOMIC DNA]</scope>
    <source>
        <strain evidence="4">KCTC 52487</strain>
    </source>
</reference>
<dbReference type="InterPro" id="IPR003646">
    <property type="entry name" value="SH3-like_bac-type"/>
</dbReference>
<feature type="domain" description="SH3b" evidence="2">
    <location>
        <begin position="240"/>
        <end position="307"/>
    </location>
</feature>
<keyword evidence="4" id="KW-1185">Reference proteome</keyword>
<protein>
    <recommendedName>
        <fullName evidence="2">SH3b domain-containing protein</fullName>
    </recommendedName>
</protein>
<dbReference type="Proteomes" id="UP001595379">
    <property type="component" value="Unassembled WGS sequence"/>
</dbReference>